<keyword evidence="1" id="KW-0812">Transmembrane</keyword>
<dbReference type="EMBL" id="DUGH01000069">
    <property type="protein sequence ID" value="HIH16310.1"/>
    <property type="molecule type" value="Genomic_DNA"/>
</dbReference>
<sequence length="168" mass="19167">MKLVSQGKRPLLAILIVVAFLVFVAVFVKMNQLPSNEPHIASDGTCLYEQKLDFIETVLPLLASLGIMIGALTYYFMHQKVESKEKSLKANTDILLRFLNKDERAIVNRLIEEQGKVLQSELTRLPGMGKVKAHRIVQRLIDRRVIETEEHGKTNIVRFTKEIREGLL</sequence>
<dbReference type="AlphaFoldDB" id="A0A7J4JGP9"/>
<dbReference type="SUPFAM" id="SSF46785">
    <property type="entry name" value="Winged helix' DNA-binding domain"/>
    <property type="match status" value="1"/>
</dbReference>
<evidence type="ECO:0000313" key="2">
    <source>
        <dbReference type="EMBL" id="HIH16310.1"/>
    </source>
</evidence>
<feature type="transmembrane region" description="Helical" evidence="1">
    <location>
        <begin position="12"/>
        <end position="30"/>
    </location>
</feature>
<dbReference type="InterPro" id="IPR036390">
    <property type="entry name" value="WH_DNA-bd_sf"/>
</dbReference>
<proteinExistence type="predicted"/>
<accession>A0A7J4JGP9</accession>
<protein>
    <submittedName>
        <fullName evidence="2">Uncharacterized protein</fullName>
    </submittedName>
</protein>
<evidence type="ECO:0000313" key="3">
    <source>
        <dbReference type="EMBL" id="MBS3062646.1"/>
    </source>
</evidence>
<keyword evidence="1" id="KW-1133">Transmembrane helix</keyword>
<reference evidence="3" key="2">
    <citation type="submission" date="2021-03" db="EMBL/GenBank/DDBJ databases">
        <authorList>
            <person name="Jaffe A."/>
        </authorList>
    </citation>
    <scope>NUCLEOTIDE SEQUENCE</scope>
    <source>
        <strain evidence="3">RIFCSPLOWO2_01_FULL_58_19</strain>
    </source>
</reference>
<evidence type="ECO:0000256" key="1">
    <source>
        <dbReference type="SAM" id="Phobius"/>
    </source>
</evidence>
<evidence type="ECO:0000313" key="4">
    <source>
        <dbReference type="Proteomes" id="UP000564964"/>
    </source>
</evidence>
<feature type="transmembrane region" description="Helical" evidence="1">
    <location>
        <begin position="58"/>
        <end position="77"/>
    </location>
</feature>
<name>A0A7J4JGP9_9ARCH</name>
<reference evidence="3" key="3">
    <citation type="submission" date="2021-05" db="EMBL/GenBank/DDBJ databases">
        <title>Protein family content uncovers lineage relationships and bacterial pathway maintenance mechanisms in DPANN archaea.</title>
        <authorList>
            <person name="Castelle C.J."/>
            <person name="Meheust R."/>
            <person name="Jaffe A.L."/>
            <person name="Seitz K."/>
            <person name="Gong X."/>
            <person name="Baker B.J."/>
            <person name="Banfield J.F."/>
        </authorList>
    </citation>
    <scope>NUCLEOTIDE SEQUENCE</scope>
    <source>
        <strain evidence="3">RIFCSPLOWO2_01_FULL_58_19</strain>
    </source>
</reference>
<reference evidence="4" key="1">
    <citation type="journal article" date="2020" name="bioRxiv">
        <title>A rank-normalized archaeal taxonomy based on genome phylogeny resolves widespread incomplete and uneven classifications.</title>
        <authorList>
            <person name="Rinke C."/>
            <person name="Chuvochina M."/>
            <person name="Mussig A.J."/>
            <person name="Chaumeil P.-A."/>
            <person name="Waite D.W."/>
            <person name="Whitman W.B."/>
            <person name="Parks D.H."/>
            <person name="Hugenholtz P."/>
        </authorList>
    </citation>
    <scope>NUCLEOTIDE SEQUENCE [LARGE SCALE GENOMIC DNA]</scope>
</reference>
<dbReference type="EMBL" id="JAGVWE010000002">
    <property type="protein sequence ID" value="MBS3062646.1"/>
    <property type="molecule type" value="Genomic_DNA"/>
</dbReference>
<keyword evidence="1" id="KW-0472">Membrane</keyword>
<dbReference type="Proteomes" id="UP000564964">
    <property type="component" value="Unassembled WGS sequence"/>
</dbReference>
<comment type="caution">
    <text evidence="2">The sequence shown here is derived from an EMBL/GenBank/DDBJ whole genome shotgun (WGS) entry which is preliminary data.</text>
</comment>
<dbReference type="Proteomes" id="UP000678237">
    <property type="component" value="Unassembled WGS sequence"/>
</dbReference>
<organism evidence="2 4">
    <name type="scientific">Candidatus Iainarchaeum sp</name>
    <dbReference type="NCBI Taxonomy" id="3101447"/>
    <lineage>
        <taxon>Archaea</taxon>
        <taxon>Candidatus Iainarchaeota</taxon>
        <taxon>Candidatus Iainarchaeia</taxon>
        <taxon>Candidatus Iainarchaeales</taxon>
        <taxon>Candidatus Iainarchaeaceae</taxon>
        <taxon>Candidatus Iainarchaeum</taxon>
    </lineage>
</organism>
<gene>
    <name evidence="2" type="ORF">HA252_02815</name>
    <name evidence="3" type="ORF">J4203_02130</name>
</gene>